<sequence length="88" mass="10572">MQETQSLQHEKNESKESTQNDNSQRQNGIYLRYQLEYIFTQLSRNFEDQLKELWDSLKGQIENLITQQNDSLQINQKEILTHQIGTHY</sequence>
<comment type="caution">
    <text evidence="2">The sequence shown here is derived from an EMBL/GenBank/DDBJ whole genome shotgun (WGS) entry which is preliminary data.</text>
</comment>
<dbReference type="AlphaFoldDB" id="X6LI00"/>
<name>X6LI00_RETFI</name>
<proteinExistence type="predicted"/>
<gene>
    <name evidence="2" type="ORF">RFI_36469</name>
</gene>
<evidence type="ECO:0000313" key="2">
    <source>
        <dbReference type="EMBL" id="ETO00971.1"/>
    </source>
</evidence>
<feature type="region of interest" description="Disordered" evidence="1">
    <location>
        <begin position="1"/>
        <end position="26"/>
    </location>
</feature>
<evidence type="ECO:0000313" key="3">
    <source>
        <dbReference type="Proteomes" id="UP000023152"/>
    </source>
</evidence>
<dbReference type="EMBL" id="ASPP01039546">
    <property type="protein sequence ID" value="ETO00971.1"/>
    <property type="molecule type" value="Genomic_DNA"/>
</dbReference>
<reference evidence="2 3" key="1">
    <citation type="journal article" date="2013" name="Curr. Biol.">
        <title>The Genome of the Foraminiferan Reticulomyxa filosa.</title>
        <authorList>
            <person name="Glockner G."/>
            <person name="Hulsmann N."/>
            <person name="Schleicher M."/>
            <person name="Noegel A.A."/>
            <person name="Eichinger L."/>
            <person name="Gallinger C."/>
            <person name="Pawlowski J."/>
            <person name="Sierra R."/>
            <person name="Euteneuer U."/>
            <person name="Pillet L."/>
            <person name="Moustafa A."/>
            <person name="Platzer M."/>
            <person name="Groth M."/>
            <person name="Szafranski K."/>
            <person name="Schliwa M."/>
        </authorList>
    </citation>
    <scope>NUCLEOTIDE SEQUENCE [LARGE SCALE GENOMIC DNA]</scope>
</reference>
<dbReference type="Proteomes" id="UP000023152">
    <property type="component" value="Unassembled WGS sequence"/>
</dbReference>
<feature type="compositionally biased region" description="Basic and acidic residues" evidence="1">
    <location>
        <begin position="8"/>
        <end position="18"/>
    </location>
</feature>
<accession>X6LI00</accession>
<organism evidence="2 3">
    <name type="scientific">Reticulomyxa filosa</name>
    <dbReference type="NCBI Taxonomy" id="46433"/>
    <lineage>
        <taxon>Eukaryota</taxon>
        <taxon>Sar</taxon>
        <taxon>Rhizaria</taxon>
        <taxon>Retaria</taxon>
        <taxon>Foraminifera</taxon>
        <taxon>Monothalamids</taxon>
        <taxon>Reticulomyxidae</taxon>
        <taxon>Reticulomyxa</taxon>
    </lineage>
</organism>
<keyword evidence="3" id="KW-1185">Reference proteome</keyword>
<evidence type="ECO:0000256" key="1">
    <source>
        <dbReference type="SAM" id="MobiDB-lite"/>
    </source>
</evidence>
<protein>
    <submittedName>
        <fullName evidence="2">Uncharacterized protein</fullName>
    </submittedName>
</protein>